<comment type="similarity">
    <text evidence="2 5">Belongs to the CDI family. ICK/KRP subfamily.</text>
</comment>
<dbReference type="EMBL" id="SZYD01000009">
    <property type="protein sequence ID" value="KAD5318336.1"/>
    <property type="molecule type" value="Genomic_DNA"/>
</dbReference>
<name>A0A5N6NUG2_9ASTR</name>
<comment type="subcellular location">
    <subcellularLocation>
        <location evidence="1">Nucleus</location>
        <location evidence="1">Nucleoplasm</location>
    </subcellularLocation>
</comment>
<dbReference type="PIRSF" id="PIRSF017811">
    <property type="entry name" value="CDK_inhib_pln"/>
    <property type="match status" value="1"/>
</dbReference>
<dbReference type="GO" id="GO:0051726">
    <property type="term" value="P:regulation of cell cycle"/>
    <property type="evidence" value="ECO:0007669"/>
    <property type="project" value="InterPro"/>
</dbReference>
<sequence length="213" mass="23800">MIEETDTTGCEYPAEIPVTEASISLKTVRRSRDSDVTTSCAGKRRRFASRDQNNVFQFHNVNFRQNGVSTAVSATSDHVNSSVMCSVNDDSISDLKAKCHSETETFNSINGGFSRDSNTSSVICSETEEIESVSTSNPETKVKKEQASVAVDEATSRRKPPPPAAKMPSPAELEEFFCQAELYEQKRFIEKYNFDIVKDVPTEGRYQWVRLNC</sequence>
<evidence type="ECO:0000256" key="5">
    <source>
        <dbReference type="PIRNR" id="PIRNR017811"/>
    </source>
</evidence>
<dbReference type="InterPro" id="IPR044275">
    <property type="entry name" value="KRP"/>
</dbReference>
<evidence type="ECO:0000259" key="7">
    <source>
        <dbReference type="Pfam" id="PF02234"/>
    </source>
</evidence>
<keyword evidence="3 5" id="KW-0649">Protein kinase inhibitor</keyword>
<proteinExistence type="inferred from homology"/>
<comment type="caution">
    <text evidence="8">The sequence shown here is derived from an EMBL/GenBank/DDBJ whole genome shotgun (WGS) entry which is preliminary data.</text>
</comment>
<evidence type="ECO:0000313" key="9">
    <source>
        <dbReference type="Proteomes" id="UP000326396"/>
    </source>
</evidence>
<reference evidence="8 9" key="1">
    <citation type="submission" date="2019-05" db="EMBL/GenBank/DDBJ databases">
        <title>Mikania micrantha, genome provides insights into the molecular mechanism of rapid growth.</title>
        <authorList>
            <person name="Liu B."/>
        </authorList>
    </citation>
    <scope>NUCLEOTIDE SEQUENCE [LARGE SCALE GENOMIC DNA]</scope>
    <source>
        <strain evidence="8">NLD-2019</strain>
        <tissue evidence="8">Leaf</tissue>
    </source>
</reference>
<keyword evidence="9" id="KW-1185">Reference proteome</keyword>
<organism evidence="8 9">
    <name type="scientific">Mikania micrantha</name>
    <name type="common">bitter vine</name>
    <dbReference type="NCBI Taxonomy" id="192012"/>
    <lineage>
        <taxon>Eukaryota</taxon>
        <taxon>Viridiplantae</taxon>
        <taxon>Streptophyta</taxon>
        <taxon>Embryophyta</taxon>
        <taxon>Tracheophyta</taxon>
        <taxon>Spermatophyta</taxon>
        <taxon>Magnoliopsida</taxon>
        <taxon>eudicotyledons</taxon>
        <taxon>Gunneridae</taxon>
        <taxon>Pentapetalae</taxon>
        <taxon>asterids</taxon>
        <taxon>campanulids</taxon>
        <taxon>Asterales</taxon>
        <taxon>Asteraceae</taxon>
        <taxon>Asteroideae</taxon>
        <taxon>Heliantheae alliance</taxon>
        <taxon>Eupatorieae</taxon>
        <taxon>Mikania</taxon>
    </lineage>
</organism>
<evidence type="ECO:0000256" key="1">
    <source>
        <dbReference type="ARBA" id="ARBA00004642"/>
    </source>
</evidence>
<evidence type="ECO:0000256" key="4">
    <source>
        <dbReference type="ARBA" id="ARBA00023306"/>
    </source>
</evidence>
<dbReference type="OrthoDB" id="9940972at2759"/>
<accession>A0A5N6NUG2</accession>
<evidence type="ECO:0000256" key="3">
    <source>
        <dbReference type="ARBA" id="ARBA00023013"/>
    </source>
</evidence>
<dbReference type="InterPro" id="IPR044898">
    <property type="entry name" value="CDI_dom_sf"/>
</dbReference>
<dbReference type="PANTHER" id="PTHR46776">
    <property type="entry name" value="CYCLIN-DEPENDENT KINASE INHIBITOR 4-RELATED"/>
    <property type="match status" value="1"/>
</dbReference>
<gene>
    <name evidence="8" type="ORF">E3N88_18282</name>
</gene>
<evidence type="ECO:0000256" key="6">
    <source>
        <dbReference type="SAM" id="MobiDB-lite"/>
    </source>
</evidence>
<keyword evidence="4" id="KW-0131">Cell cycle</keyword>
<dbReference type="Proteomes" id="UP000326396">
    <property type="component" value="Linkage Group LG17"/>
</dbReference>
<dbReference type="InterPro" id="IPR003175">
    <property type="entry name" value="CDI_dom"/>
</dbReference>
<evidence type="ECO:0000256" key="2">
    <source>
        <dbReference type="ARBA" id="ARBA00010274"/>
    </source>
</evidence>
<protein>
    <recommendedName>
        <fullName evidence="5">Cyclin-dependent kinase inhibitor</fullName>
    </recommendedName>
</protein>
<feature type="region of interest" description="Disordered" evidence="6">
    <location>
        <begin position="133"/>
        <end position="170"/>
    </location>
</feature>
<dbReference type="GO" id="GO:0005654">
    <property type="term" value="C:nucleoplasm"/>
    <property type="evidence" value="ECO:0007669"/>
    <property type="project" value="UniProtKB-SubCell"/>
</dbReference>
<dbReference type="GO" id="GO:0004861">
    <property type="term" value="F:cyclin-dependent protein serine/threonine kinase inhibitor activity"/>
    <property type="evidence" value="ECO:0007669"/>
    <property type="project" value="UniProtKB-UniRule"/>
</dbReference>
<feature type="domain" description="Cyclin-dependent kinase inhibitor" evidence="7">
    <location>
        <begin position="167"/>
        <end position="211"/>
    </location>
</feature>
<dbReference type="Pfam" id="PF02234">
    <property type="entry name" value="CDI"/>
    <property type="match status" value="1"/>
</dbReference>
<dbReference type="Gene3D" id="4.10.365.10">
    <property type="entry name" value="p27"/>
    <property type="match status" value="1"/>
</dbReference>
<evidence type="ECO:0000313" key="8">
    <source>
        <dbReference type="EMBL" id="KAD5318336.1"/>
    </source>
</evidence>
<dbReference type="AlphaFoldDB" id="A0A5N6NUG2"/>